<comment type="similarity">
    <text evidence="1 3">Belongs to the peptidase S14 family.</text>
</comment>
<dbReference type="InterPro" id="IPR001907">
    <property type="entry name" value="ClpP"/>
</dbReference>
<dbReference type="GO" id="GO:0004252">
    <property type="term" value="F:serine-type endopeptidase activity"/>
    <property type="evidence" value="ECO:0007669"/>
    <property type="project" value="InterPro"/>
</dbReference>
<dbReference type="PANTHER" id="PTHR10381:SF47">
    <property type="entry name" value="ATP-DEPENDENT CLP PROTEASE PROTEOLYTIC SUBUNIT-RELATED PROTEIN 4, CHLOROPLASTIC"/>
    <property type="match status" value="1"/>
</dbReference>
<dbReference type="PRINTS" id="PR00127">
    <property type="entry name" value="CLPPROTEASEP"/>
</dbReference>
<dbReference type="Proteomes" id="UP000032180">
    <property type="component" value="Chromosome 1"/>
</dbReference>
<dbReference type="Gene3D" id="3.90.226.10">
    <property type="entry name" value="2-enoyl-CoA Hydratase, Chain A, domain 1"/>
    <property type="match status" value="1"/>
</dbReference>
<reference evidence="4 5" key="1">
    <citation type="submission" date="2012-08" db="EMBL/GenBank/DDBJ databases">
        <title>Oryza genome evolution.</title>
        <authorList>
            <person name="Wing R.A."/>
        </authorList>
    </citation>
    <scope>NUCLEOTIDE SEQUENCE</scope>
</reference>
<dbReference type="Pfam" id="PF00574">
    <property type="entry name" value="CLP_protease"/>
    <property type="match status" value="1"/>
</dbReference>
<dbReference type="CDD" id="cd07017">
    <property type="entry name" value="S14_ClpP_2"/>
    <property type="match status" value="1"/>
</dbReference>
<dbReference type="InterPro" id="IPR023562">
    <property type="entry name" value="ClpP/TepA"/>
</dbReference>
<dbReference type="PANTHER" id="PTHR10381">
    <property type="entry name" value="ATP-DEPENDENT CLP PROTEASE PROTEOLYTIC SUBUNIT"/>
    <property type="match status" value="1"/>
</dbReference>
<dbReference type="GO" id="GO:0004176">
    <property type="term" value="F:ATP-dependent peptidase activity"/>
    <property type="evidence" value="ECO:0007669"/>
    <property type="project" value="InterPro"/>
</dbReference>
<name>A0A0D9UZH9_9ORYZ</name>
<dbReference type="HOGENOM" id="CLU_058707_5_1_1"/>
<sequence>MEAAAAAAARFLAPPSPEPSRSGARDVVAMVVPFLRGTAWQQPPPDLASFLYKNRIVYLGMCLVPSVTELMLAEFLYLQYDDAEKPIYLYINSTGTTKNGEKLGYETEAFAIYDAMRYVKVPIFTLCVGNAWGEAALLLAAGAKGNRAALPSSTIMIKQPIGRFQGQATDVDIARKEIRNVKIEMIKLLSRHIGKSAEEIARDIKRPKYFSPSEAVDYGIIDKVLYNEKSQQDGGVVSELKRSNLIYSAYNAVCSFLSSRSRVATFPFVRRFRRVIRAGRRGSLSLRGLARG</sequence>
<dbReference type="EnsemblPlants" id="LPERR01G10200.1">
    <property type="protein sequence ID" value="LPERR01G10200.1"/>
    <property type="gene ID" value="LPERR01G10200"/>
</dbReference>
<dbReference type="GO" id="GO:0009536">
    <property type="term" value="C:plastid"/>
    <property type="evidence" value="ECO:0007669"/>
    <property type="project" value="UniProtKB-ARBA"/>
</dbReference>
<dbReference type="GO" id="GO:0009368">
    <property type="term" value="C:endopeptidase Clp complex"/>
    <property type="evidence" value="ECO:0007669"/>
    <property type="project" value="TreeGrafter"/>
</dbReference>
<evidence type="ECO:0000256" key="1">
    <source>
        <dbReference type="ARBA" id="ARBA00007039"/>
    </source>
</evidence>
<organism evidence="4 5">
    <name type="scientific">Leersia perrieri</name>
    <dbReference type="NCBI Taxonomy" id="77586"/>
    <lineage>
        <taxon>Eukaryota</taxon>
        <taxon>Viridiplantae</taxon>
        <taxon>Streptophyta</taxon>
        <taxon>Embryophyta</taxon>
        <taxon>Tracheophyta</taxon>
        <taxon>Spermatophyta</taxon>
        <taxon>Magnoliopsida</taxon>
        <taxon>Liliopsida</taxon>
        <taxon>Poales</taxon>
        <taxon>Poaceae</taxon>
        <taxon>BOP clade</taxon>
        <taxon>Oryzoideae</taxon>
        <taxon>Oryzeae</taxon>
        <taxon>Oryzinae</taxon>
        <taxon>Leersia</taxon>
    </lineage>
</organism>
<dbReference type="InterPro" id="IPR029045">
    <property type="entry name" value="ClpP/crotonase-like_dom_sf"/>
</dbReference>
<comment type="subunit">
    <text evidence="2">Component of the chloroplastic Clp protease core complex which consist of at least 16 proteins: CLPP4 (3 copies), CLPP5 (3 copies), CLPR4 (2 copies), ClpP1 (1 copy), CLPP6 (1 copy), CLPR2 (1 copy), CLPT1 (1 copy), CLPT2 (1 copy) and 3 copies of CLPP3 and/or CLPR1 and/or CLPR3. The core complex is organized in two heptameric rings, one containing CLPP3,4,5,6 in a 1:2:3:1 ratio and the other CLPP1 and CLPR1,2,3,4 in a 3:1:1:1:1 ratio.</text>
</comment>
<protein>
    <recommendedName>
        <fullName evidence="3">ATP-dependent Clp protease proteolytic subunit</fullName>
    </recommendedName>
</protein>
<reference evidence="5" key="2">
    <citation type="submission" date="2013-12" db="EMBL/GenBank/DDBJ databases">
        <authorList>
            <person name="Yu Y."/>
            <person name="Lee S."/>
            <person name="de Baynast K."/>
            <person name="Wissotski M."/>
            <person name="Liu L."/>
            <person name="Talag J."/>
            <person name="Goicoechea J."/>
            <person name="Angelova A."/>
            <person name="Jetty R."/>
            <person name="Kudrna D."/>
            <person name="Golser W."/>
            <person name="Rivera L."/>
            <person name="Zhang J."/>
            <person name="Wing R."/>
        </authorList>
    </citation>
    <scope>NUCLEOTIDE SEQUENCE</scope>
</reference>
<dbReference type="FunFam" id="3.90.226.10:FF:000020">
    <property type="entry name" value="ATP-dependent Clp protease proteolytic subunit"/>
    <property type="match status" value="1"/>
</dbReference>
<dbReference type="SUPFAM" id="SSF52096">
    <property type="entry name" value="ClpP/crotonase"/>
    <property type="match status" value="1"/>
</dbReference>
<evidence type="ECO:0000256" key="2">
    <source>
        <dbReference type="ARBA" id="ARBA00062827"/>
    </source>
</evidence>
<dbReference type="Gramene" id="LPERR01G10200.1">
    <property type="protein sequence ID" value="LPERR01G10200.1"/>
    <property type="gene ID" value="LPERR01G10200"/>
</dbReference>
<dbReference type="GO" id="GO:0051117">
    <property type="term" value="F:ATPase binding"/>
    <property type="evidence" value="ECO:0007669"/>
    <property type="project" value="TreeGrafter"/>
</dbReference>
<accession>A0A0D9UZH9</accession>
<proteinExistence type="inferred from homology"/>
<reference evidence="4" key="3">
    <citation type="submission" date="2015-04" db="UniProtKB">
        <authorList>
            <consortium name="EnsemblPlants"/>
        </authorList>
    </citation>
    <scope>IDENTIFICATION</scope>
</reference>
<keyword evidence="5" id="KW-1185">Reference proteome</keyword>
<evidence type="ECO:0000313" key="4">
    <source>
        <dbReference type="EnsemblPlants" id="LPERR01G10200.1"/>
    </source>
</evidence>
<evidence type="ECO:0000313" key="5">
    <source>
        <dbReference type="Proteomes" id="UP000032180"/>
    </source>
</evidence>
<dbReference type="AlphaFoldDB" id="A0A0D9UZH9"/>
<dbReference type="GO" id="GO:0006515">
    <property type="term" value="P:protein quality control for misfolded or incompletely synthesized proteins"/>
    <property type="evidence" value="ECO:0007669"/>
    <property type="project" value="TreeGrafter"/>
</dbReference>
<evidence type="ECO:0000256" key="3">
    <source>
        <dbReference type="RuleBase" id="RU003567"/>
    </source>
</evidence>